<comment type="caution">
    <text evidence="2">The sequence shown here is derived from an EMBL/GenBank/DDBJ whole genome shotgun (WGS) entry which is preliminary data.</text>
</comment>
<feature type="transmembrane region" description="Helical" evidence="1">
    <location>
        <begin position="115"/>
        <end position="144"/>
    </location>
</feature>
<name>A0ABT4IF46_9EURY</name>
<feature type="transmembrane region" description="Helical" evidence="1">
    <location>
        <begin position="77"/>
        <end position="95"/>
    </location>
</feature>
<keyword evidence="1" id="KW-1133">Transmembrane helix</keyword>
<evidence type="ECO:0000256" key="1">
    <source>
        <dbReference type="SAM" id="Phobius"/>
    </source>
</evidence>
<keyword evidence="3" id="KW-1185">Reference proteome</keyword>
<proteinExistence type="predicted"/>
<evidence type="ECO:0000313" key="2">
    <source>
        <dbReference type="EMBL" id="MCZ0860353.1"/>
    </source>
</evidence>
<accession>A0ABT4IF46</accession>
<organism evidence="2 3">
    <name type="scientific">Methanocorpusculum petauri</name>
    <dbReference type="NCBI Taxonomy" id="3002863"/>
    <lineage>
        <taxon>Archaea</taxon>
        <taxon>Methanobacteriati</taxon>
        <taxon>Methanobacteriota</taxon>
        <taxon>Stenosarchaea group</taxon>
        <taxon>Methanomicrobia</taxon>
        <taxon>Methanomicrobiales</taxon>
        <taxon>Methanocorpusculaceae</taxon>
        <taxon>Methanocorpusculum</taxon>
    </lineage>
</organism>
<keyword evidence="1" id="KW-0812">Transmembrane</keyword>
<dbReference type="InterPro" id="IPR025098">
    <property type="entry name" value="DUF4013"/>
</dbReference>
<feature type="transmembrane region" description="Helical" evidence="1">
    <location>
        <begin position="173"/>
        <end position="202"/>
    </location>
</feature>
<dbReference type="Pfam" id="PF13197">
    <property type="entry name" value="DUF4013"/>
    <property type="match status" value="1"/>
</dbReference>
<evidence type="ECO:0000313" key="3">
    <source>
        <dbReference type="Proteomes" id="UP001141422"/>
    </source>
</evidence>
<dbReference type="RefSeq" id="WP_268924569.1">
    <property type="nucleotide sequence ID" value="NZ_JAPTGB010000006.1"/>
</dbReference>
<reference evidence="2" key="1">
    <citation type="submission" date="2022-12" db="EMBL/GenBank/DDBJ databases">
        <title>Isolation and characterisation of novel Methanocorpusculum spp. from native Australian herbivores indicates the genus is ancestrally host-associated.</title>
        <authorList>
            <person name="Volmer J.G."/>
            <person name="Soo R.M."/>
            <person name="Evans P.N."/>
            <person name="Hoedt E.C."/>
            <person name="Astorga Alsina A.L."/>
            <person name="Woodcroft B.J."/>
            <person name="Tyson G.W."/>
            <person name="Hugenholtz P."/>
            <person name="Morrison M."/>
        </authorList>
    </citation>
    <scope>NUCLEOTIDE SEQUENCE</scope>
    <source>
        <strain evidence="2">MG</strain>
    </source>
</reference>
<gene>
    <name evidence="2" type="ORF">O0S10_03795</name>
</gene>
<feature type="transmembrane region" description="Helical" evidence="1">
    <location>
        <begin position="208"/>
        <end position="232"/>
    </location>
</feature>
<sequence>MDHGAILSSSLTYVKETCRPDRWFYLFVYLLINAVTLCIVPLFSGYLYRIMEANPGIPAVSGIKDLFIKGWKMNITGIIYAIPILIIIAVFYLLITGITPAPANSPDSLGPETAAVLIGLFLAAVIITIITSILISLISTFGIVRMTREGKIREAFNFREILASIRTIGWLDYIAAIIILIVCALALSIILEIIAFAFWILLGAFGSMVTMFLFIWLLIIILLAAAFGVFTARYMALVYNSRTTP</sequence>
<keyword evidence="1" id="KW-0472">Membrane</keyword>
<protein>
    <submittedName>
        <fullName evidence="2">DUF4013 domain-containing protein</fullName>
    </submittedName>
</protein>
<feature type="transmembrane region" description="Helical" evidence="1">
    <location>
        <begin position="23"/>
        <end position="48"/>
    </location>
</feature>
<dbReference type="Proteomes" id="UP001141422">
    <property type="component" value="Unassembled WGS sequence"/>
</dbReference>
<dbReference type="EMBL" id="JAPTGB010000006">
    <property type="protein sequence ID" value="MCZ0860353.1"/>
    <property type="molecule type" value="Genomic_DNA"/>
</dbReference>